<comment type="similarity">
    <text evidence="7">Belongs to the binding-protein-dependent transport system permease family.</text>
</comment>
<gene>
    <name evidence="9" type="primary">oppB</name>
    <name evidence="9" type="ORF">DNHGIG_26650</name>
</gene>
<evidence type="ECO:0000256" key="3">
    <source>
        <dbReference type="ARBA" id="ARBA00022475"/>
    </source>
</evidence>
<dbReference type="CDD" id="cd06261">
    <property type="entry name" value="TM_PBP2"/>
    <property type="match status" value="1"/>
</dbReference>
<keyword evidence="2 7" id="KW-0813">Transport</keyword>
<evidence type="ECO:0000313" key="9">
    <source>
        <dbReference type="EMBL" id="GIM47116.1"/>
    </source>
</evidence>
<feature type="transmembrane region" description="Helical" evidence="7">
    <location>
        <begin position="9"/>
        <end position="27"/>
    </location>
</feature>
<sequence length="309" mass="34174">MLRFILRRFIYMVVTLWLIVTVTFVLMHNLPGDPLTNSEKLTPEQKAIIMKQYGLDKPLVVQYGEYLLKVAQGDLGVSFAYPTRKVTEIISQSFPASAELGVESIILSVIVGLGLGITAALKHNKSWDYVAMFIAIVGVSVPSFVLGPILQYYIGVKAGWLPAALWDGPENRILPTIALSFMTIAIVARMMRTSMLDVLNTDYIKTARAKGLSKPSIIVKHTLRNAIMPVITILGPIFVNVITGTLVVEQVFAVPGLGKYFVQSVYSNDYTLIMGLTIFYSVILVVIMFLTDVAYGLIDPRIRLAKGRN</sequence>
<evidence type="ECO:0000256" key="1">
    <source>
        <dbReference type="ARBA" id="ARBA00004651"/>
    </source>
</evidence>
<feature type="transmembrane region" description="Helical" evidence="7">
    <location>
        <begin position="100"/>
        <end position="121"/>
    </location>
</feature>
<evidence type="ECO:0000256" key="2">
    <source>
        <dbReference type="ARBA" id="ARBA00022448"/>
    </source>
</evidence>
<keyword evidence="5 7" id="KW-1133">Transmembrane helix</keyword>
<feature type="transmembrane region" description="Helical" evidence="7">
    <location>
        <begin position="173"/>
        <end position="191"/>
    </location>
</feature>
<feature type="transmembrane region" description="Helical" evidence="7">
    <location>
        <begin position="272"/>
        <end position="298"/>
    </location>
</feature>
<feature type="transmembrane region" description="Helical" evidence="7">
    <location>
        <begin position="226"/>
        <end position="252"/>
    </location>
</feature>
<evidence type="ECO:0000256" key="5">
    <source>
        <dbReference type="ARBA" id="ARBA00022989"/>
    </source>
</evidence>
<feature type="transmembrane region" description="Helical" evidence="7">
    <location>
        <begin position="133"/>
        <end position="153"/>
    </location>
</feature>
<feature type="domain" description="ABC transmembrane type-1" evidence="8">
    <location>
        <begin position="94"/>
        <end position="291"/>
    </location>
</feature>
<keyword evidence="4 7" id="KW-0812">Transmembrane</keyword>
<dbReference type="Gene3D" id="1.10.3720.10">
    <property type="entry name" value="MetI-like"/>
    <property type="match status" value="1"/>
</dbReference>
<organism evidence="9 10">
    <name type="scientific">Collibacillus ludicampi</name>
    <dbReference type="NCBI Taxonomy" id="2771369"/>
    <lineage>
        <taxon>Bacteria</taxon>
        <taxon>Bacillati</taxon>
        <taxon>Bacillota</taxon>
        <taxon>Bacilli</taxon>
        <taxon>Bacillales</taxon>
        <taxon>Alicyclobacillaceae</taxon>
        <taxon>Collibacillus</taxon>
    </lineage>
</organism>
<accession>A0AAV4LH12</accession>
<dbReference type="EMBL" id="BOQE01000001">
    <property type="protein sequence ID" value="GIM47116.1"/>
    <property type="molecule type" value="Genomic_DNA"/>
</dbReference>
<protein>
    <submittedName>
        <fullName evidence="9">Peptide ABC transporter permease</fullName>
    </submittedName>
</protein>
<evidence type="ECO:0000313" key="10">
    <source>
        <dbReference type="Proteomes" id="UP001057291"/>
    </source>
</evidence>
<reference evidence="9" key="1">
    <citation type="journal article" date="2023" name="Int. J. Syst. Evol. Microbiol.">
        <title>Collibacillus ludicampi gen. nov., sp. nov., a new soil bacterium of the family Alicyclobacillaceae.</title>
        <authorList>
            <person name="Jojima T."/>
            <person name="Ioku Y."/>
            <person name="Fukuta Y."/>
            <person name="Shirasaka N."/>
            <person name="Matsumura Y."/>
            <person name="Mori M."/>
        </authorList>
    </citation>
    <scope>NUCLEOTIDE SEQUENCE</scope>
    <source>
        <strain evidence="9">TP075</strain>
    </source>
</reference>
<dbReference type="GO" id="GO:0005886">
    <property type="term" value="C:plasma membrane"/>
    <property type="evidence" value="ECO:0007669"/>
    <property type="project" value="UniProtKB-SubCell"/>
</dbReference>
<dbReference type="RefSeq" id="WP_282200139.1">
    <property type="nucleotide sequence ID" value="NZ_BOQE01000001.1"/>
</dbReference>
<dbReference type="PANTHER" id="PTHR43163:SF6">
    <property type="entry name" value="DIPEPTIDE TRANSPORT SYSTEM PERMEASE PROTEIN DPPB-RELATED"/>
    <property type="match status" value="1"/>
</dbReference>
<dbReference type="PROSITE" id="PS50928">
    <property type="entry name" value="ABC_TM1"/>
    <property type="match status" value="1"/>
</dbReference>
<dbReference type="InterPro" id="IPR000515">
    <property type="entry name" value="MetI-like"/>
</dbReference>
<dbReference type="Pfam" id="PF00528">
    <property type="entry name" value="BPD_transp_1"/>
    <property type="match status" value="1"/>
</dbReference>
<dbReference type="AlphaFoldDB" id="A0AAV4LH12"/>
<dbReference type="PANTHER" id="PTHR43163">
    <property type="entry name" value="DIPEPTIDE TRANSPORT SYSTEM PERMEASE PROTEIN DPPB-RELATED"/>
    <property type="match status" value="1"/>
</dbReference>
<evidence type="ECO:0000259" key="8">
    <source>
        <dbReference type="PROSITE" id="PS50928"/>
    </source>
</evidence>
<dbReference type="Pfam" id="PF19300">
    <property type="entry name" value="BPD_transp_1_N"/>
    <property type="match status" value="1"/>
</dbReference>
<dbReference type="GO" id="GO:0055085">
    <property type="term" value="P:transmembrane transport"/>
    <property type="evidence" value="ECO:0007669"/>
    <property type="project" value="InterPro"/>
</dbReference>
<comment type="caution">
    <text evidence="9">The sequence shown here is derived from an EMBL/GenBank/DDBJ whole genome shotgun (WGS) entry which is preliminary data.</text>
</comment>
<dbReference type="InterPro" id="IPR035906">
    <property type="entry name" value="MetI-like_sf"/>
</dbReference>
<evidence type="ECO:0000256" key="7">
    <source>
        <dbReference type="RuleBase" id="RU363032"/>
    </source>
</evidence>
<dbReference type="InterPro" id="IPR045621">
    <property type="entry name" value="BPD_transp_1_N"/>
</dbReference>
<evidence type="ECO:0000256" key="6">
    <source>
        <dbReference type="ARBA" id="ARBA00023136"/>
    </source>
</evidence>
<evidence type="ECO:0000256" key="4">
    <source>
        <dbReference type="ARBA" id="ARBA00022692"/>
    </source>
</evidence>
<keyword evidence="6 7" id="KW-0472">Membrane</keyword>
<name>A0AAV4LH12_9BACL</name>
<comment type="subcellular location">
    <subcellularLocation>
        <location evidence="1 7">Cell membrane</location>
        <topology evidence="1 7">Multi-pass membrane protein</topology>
    </subcellularLocation>
</comment>
<keyword evidence="3" id="KW-1003">Cell membrane</keyword>
<proteinExistence type="inferred from homology"/>
<dbReference type="Proteomes" id="UP001057291">
    <property type="component" value="Unassembled WGS sequence"/>
</dbReference>
<dbReference type="SUPFAM" id="SSF161098">
    <property type="entry name" value="MetI-like"/>
    <property type="match status" value="1"/>
</dbReference>
<keyword evidence="10" id="KW-1185">Reference proteome</keyword>